<feature type="region of interest" description="Disordered" evidence="1">
    <location>
        <begin position="1278"/>
        <end position="1319"/>
    </location>
</feature>
<feature type="compositionally biased region" description="Polar residues" evidence="1">
    <location>
        <begin position="942"/>
        <end position="960"/>
    </location>
</feature>
<dbReference type="EMBL" id="JAGFBS010000112">
    <property type="protein sequence ID" value="KAG6369059.1"/>
    <property type="molecule type" value="Genomic_DNA"/>
</dbReference>
<feature type="region of interest" description="Disordered" evidence="1">
    <location>
        <begin position="1215"/>
        <end position="1236"/>
    </location>
</feature>
<comment type="caution">
    <text evidence="2">The sequence shown here is derived from an EMBL/GenBank/DDBJ whole genome shotgun (WGS) entry which is preliminary data.</text>
</comment>
<reference evidence="2" key="1">
    <citation type="submission" date="2021-03" db="EMBL/GenBank/DDBJ databases">
        <title>Evolutionary innovations through gain and loss of genes in the ectomycorrhizal Boletales.</title>
        <authorList>
            <person name="Wu G."/>
            <person name="Miyauchi S."/>
            <person name="Morin E."/>
            <person name="Yang Z.-L."/>
            <person name="Xu J."/>
            <person name="Martin F.M."/>
        </authorList>
    </citation>
    <scope>NUCLEOTIDE SEQUENCE</scope>
    <source>
        <strain evidence="2">BR01</strain>
    </source>
</reference>
<feature type="compositionally biased region" description="Polar residues" evidence="1">
    <location>
        <begin position="132"/>
        <end position="153"/>
    </location>
</feature>
<feature type="compositionally biased region" description="Basic residues" evidence="1">
    <location>
        <begin position="656"/>
        <end position="665"/>
    </location>
</feature>
<protein>
    <submittedName>
        <fullName evidence="2">Uncharacterized protein</fullName>
    </submittedName>
</protein>
<accession>A0A8I2YC50</accession>
<feature type="region of interest" description="Disordered" evidence="1">
    <location>
        <begin position="13"/>
        <end position="44"/>
    </location>
</feature>
<dbReference type="Proteomes" id="UP000683000">
    <property type="component" value="Unassembled WGS sequence"/>
</dbReference>
<name>A0A8I2YC50_9AGAM</name>
<feature type="compositionally biased region" description="Polar residues" evidence="1">
    <location>
        <begin position="1279"/>
        <end position="1291"/>
    </location>
</feature>
<feature type="region of interest" description="Disordered" evidence="1">
    <location>
        <begin position="1018"/>
        <end position="1120"/>
    </location>
</feature>
<sequence>MTENKAVIAISLSDPSVSPSSQETLQAQIGGGRRVPSPPLEQTPTRLRTTVKATAKDSGLVRDAQARRGLLLGNKSGGDADPFCTTPPGDGPTQAHPASLLFDDSILHFSPSGDGTQSTRSDAAPPSAITKHASTVETELLSVTTKPSSTTAKPLSAAGSKGTKEGSAKSAVSTKSLGRVTDPRTPTPGPSEEVWPVNNTDDVDDTPRPIPSGELPVFADNVSAEPCLDSPMPARRRLSGEPLLLLNEADDYPETADGSSEANQGSSGGNGRTPASVNTILEGGFDLFHQLFAELAARAGMPVYQVVSRYARLYSRSNLGNFWNMYQPYHMAHKAQELARLGEEDIVTATPTDKMAKCYKLFHEKYPDTYQEILTTWHEAEALGDADKTIAQRAQLFSRLAKKLEQQCSAMAKSHAFEVSFVMGGSVVNQDASLGRVFSTEGAEGFFLERCRADTDEIIGHFKAHIFNRASLHSVSDAFKVDDAPEAPTRKNGDDERSRTDGDPDEREDHARVRSQLVGALAKLGCKWVSGKLFPWKNFPSKLSKSGFVCHGWPDNVLLPGEDHQPRPKGGSKGISDLTLAECSSLLAALYDTSKQGLHFKLVNADMKELICSRKPVILCAAPSSDSPHASARRMFANLTIDRKGLPRPENTAATRIRKREKGKKPSRDAPSPIRLDSDDVVEVLSPEPRLLRPRPNPVPDSKDVEEASDMKRSRKLKPEVVMTKKPPRKMSIGSVVDLSSTSGSEYEPNGNPAEANDSSDGSAIYISDDEIREDEKVLSSRKRKSKANSPPHAAKKRVKFNASPDTSKGNAKTKVQTGGGTMKSKRPRVLSRSIFDSESEDEDVTVGKLQQDTTLVPAPQIDHGDHLPQTVSIQQPLSKVDTSEEPLKSVPPSLEASLEPQDTASPHVRTTLVNETTSVFPLPDKPKSVPSEHILEDVVVQQPSIPNVPNHPISGSTTRPKPRPYVRNTTEGECSMEDPFSCHKRVHTETVAMESASVMLTPAEEGRGAVVSLSEKPVPQPVSTTPGVPCAVAPPPNVNTPQYLSNDPSRYLPPQAQTVPKTPLAENDLPHNLPHQVPVPPPLATTNLDVPRASEPPPDTNKETLQHGRYNPSPYLPPQPLPVNYEREAFMPHFPSPQGFPEHMVGMGTGAGEMYHQQGRLGHPFNDPNHMAYMGGRGWYQPMGPNPQLQGYAGPYPLMGAPYTQYRPPFANADGTHAQPSGQPPHSELQHHGYNRPPVGYDPHAYYYRNSAPRQYPDLPANGDACAPQYQNMYAHRQPSNAPANGNLNQFPMPLNSPDVCDLPGQMLDRGNRGSSSE</sequence>
<feature type="region of interest" description="Disordered" evidence="1">
    <location>
        <begin position="942"/>
        <end position="975"/>
    </location>
</feature>
<feature type="compositionally biased region" description="Basic and acidic residues" evidence="1">
    <location>
        <begin position="701"/>
        <end position="712"/>
    </location>
</feature>
<organism evidence="2 3">
    <name type="scientific">Boletus reticuloceps</name>
    <dbReference type="NCBI Taxonomy" id="495285"/>
    <lineage>
        <taxon>Eukaryota</taxon>
        <taxon>Fungi</taxon>
        <taxon>Dikarya</taxon>
        <taxon>Basidiomycota</taxon>
        <taxon>Agaricomycotina</taxon>
        <taxon>Agaricomycetes</taxon>
        <taxon>Agaricomycetidae</taxon>
        <taxon>Boletales</taxon>
        <taxon>Boletineae</taxon>
        <taxon>Boletaceae</taxon>
        <taxon>Boletoideae</taxon>
        <taxon>Boletus</taxon>
    </lineage>
</organism>
<evidence type="ECO:0000313" key="3">
    <source>
        <dbReference type="Proteomes" id="UP000683000"/>
    </source>
</evidence>
<evidence type="ECO:0000256" key="1">
    <source>
        <dbReference type="SAM" id="MobiDB-lite"/>
    </source>
</evidence>
<gene>
    <name evidence="2" type="ORF">JVT61DRAFT_1900</name>
</gene>
<feature type="region of interest" description="Disordered" evidence="1">
    <location>
        <begin position="71"/>
        <end position="217"/>
    </location>
</feature>
<dbReference type="OrthoDB" id="2665953at2759"/>
<proteinExistence type="predicted"/>
<evidence type="ECO:0000313" key="2">
    <source>
        <dbReference type="EMBL" id="KAG6369059.1"/>
    </source>
</evidence>
<feature type="region of interest" description="Disordered" evidence="1">
    <location>
        <begin position="251"/>
        <end position="275"/>
    </location>
</feature>
<keyword evidence="3" id="KW-1185">Reference proteome</keyword>
<feature type="region of interest" description="Disordered" evidence="1">
    <location>
        <begin position="479"/>
        <end position="511"/>
    </location>
</feature>
<feature type="compositionally biased region" description="Polar residues" evidence="1">
    <location>
        <begin position="804"/>
        <end position="817"/>
    </location>
</feature>
<feature type="region of interest" description="Disordered" evidence="1">
    <location>
        <begin position="641"/>
        <end position="908"/>
    </location>
</feature>